<comment type="caution">
    <text evidence="3">The sequence shown here is derived from an EMBL/GenBank/DDBJ whole genome shotgun (WGS) entry which is preliminary data.</text>
</comment>
<dbReference type="CDD" id="cd17470">
    <property type="entry name" value="T3SS_Flik_C"/>
    <property type="match status" value="1"/>
</dbReference>
<dbReference type="PANTHER" id="PTHR37533">
    <property type="entry name" value="FLAGELLAR HOOK-LENGTH CONTROL PROTEIN"/>
    <property type="match status" value="1"/>
</dbReference>
<proteinExistence type="predicted"/>
<keyword evidence="3" id="KW-0966">Cell projection</keyword>
<evidence type="ECO:0000313" key="3">
    <source>
        <dbReference type="EMBL" id="MCJ2378566.1"/>
    </source>
</evidence>
<dbReference type="InterPro" id="IPR038610">
    <property type="entry name" value="FliK-like_C_sf"/>
</dbReference>
<dbReference type="Proteomes" id="UP001139488">
    <property type="component" value="Unassembled WGS sequence"/>
</dbReference>
<feature type="compositionally biased region" description="Basic and acidic residues" evidence="1">
    <location>
        <begin position="312"/>
        <end position="322"/>
    </location>
</feature>
<dbReference type="Pfam" id="PF02120">
    <property type="entry name" value="Flg_hook"/>
    <property type="match status" value="1"/>
</dbReference>
<keyword evidence="4" id="KW-1185">Reference proteome</keyword>
<dbReference type="AlphaFoldDB" id="A0A9X2AXM1"/>
<dbReference type="InterPro" id="IPR021136">
    <property type="entry name" value="Flagellar_hook_control-like_C"/>
</dbReference>
<dbReference type="RefSeq" id="WP_244358956.1">
    <property type="nucleotide sequence ID" value="NZ_JAJNNZ010000018.1"/>
</dbReference>
<reference evidence="3" key="1">
    <citation type="submission" date="2021-11" db="EMBL/GenBank/DDBJ databases">
        <title>Vibrio ZSDE26 sp. nov. and Vibrio ZSDZ34 sp. nov., isolated from coastal seawater in Qingdao.</title>
        <authorList>
            <person name="Zhang P."/>
        </authorList>
    </citation>
    <scope>NUCLEOTIDE SEQUENCE</scope>
    <source>
        <strain evidence="3">ZSDZ34</strain>
    </source>
</reference>
<evidence type="ECO:0000259" key="2">
    <source>
        <dbReference type="Pfam" id="PF02120"/>
    </source>
</evidence>
<dbReference type="EMBL" id="JAJNNZ010000018">
    <property type="protein sequence ID" value="MCJ2378566.1"/>
    <property type="molecule type" value="Genomic_DNA"/>
</dbReference>
<keyword evidence="3" id="KW-0282">Flagellum</keyword>
<dbReference type="Gene3D" id="3.30.750.140">
    <property type="match status" value="1"/>
</dbReference>
<protein>
    <submittedName>
        <fullName evidence="3">Flagellar hook-length control protein FliK</fullName>
    </submittedName>
</protein>
<feature type="compositionally biased region" description="Polar residues" evidence="1">
    <location>
        <begin position="1"/>
        <end position="19"/>
    </location>
</feature>
<feature type="compositionally biased region" description="Polar residues" evidence="1">
    <location>
        <begin position="340"/>
        <end position="353"/>
    </location>
</feature>
<feature type="domain" description="Flagellar hook-length control protein-like C-terminal" evidence="2">
    <location>
        <begin position="236"/>
        <end position="316"/>
    </location>
</feature>
<accession>A0A9X2AXM1</accession>
<organism evidence="3 4">
    <name type="scientific">Vibrio gelatinilyticus</name>
    <dbReference type="NCBI Taxonomy" id="2893468"/>
    <lineage>
        <taxon>Bacteria</taxon>
        <taxon>Pseudomonadati</taxon>
        <taxon>Pseudomonadota</taxon>
        <taxon>Gammaproteobacteria</taxon>
        <taxon>Vibrionales</taxon>
        <taxon>Vibrionaceae</taxon>
        <taxon>Vibrio</taxon>
    </lineage>
</organism>
<sequence>MIDTTLTQPANHNSGNRNTADAKEHNVQPAQSTGEPSGSEAAFRLNEQRSSAQSKGKDTSIDNHTRKAESETNADEQLIASLTIGFGEFGETRAQSTQPLMAFGQQTFERGLASQTRTSMSAFANPSINLDQVSHERSLSQMQYSIVHTAKEAGPNRLMNLEGVSALSSQPALQTPLQAIAAVANGSANVVNDLASPPSQALATTSATTSAEWASVRVDTSAGKWGEQMLQVLNDRVTLQAQQNLQEAKIRLDPPDLGKLDLMVRVEGDRLSVQINANTAATREALMQVSERLRAELQNQNFVHVEVNVGSDKGREGQHDPQSDDDITVFSANNHHDDSTTFTQSEHWLNTQA</sequence>
<evidence type="ECO:0000313" key="4">
    <source>
        <dbReference type="Proteomes" id="UP001139488"/>
    </source>
</evidence>
<evidence type="ECO:0000256" key="1">
    <source>
        <dbReference type="SAM" id="MobiDB-lite"/>
    </source>
</evidence>
<name>A0A9X2AXM1_9VIBR</name>
<dbReference type="InterPro" id="IPR052563">
    <property type="entry name" value="FliK"/>
</dbReference>
<feature type="compositionally biased region" description="Basic and acidic residues" evidence="1">
    <location>
        <begin position="55"/>
        <end position="70"/>
    </location>
</feature>
<gene>
    <name evidence="3" type="ORF">LNL84_17285</name>
</gene>
<feature type="region of interest" description="Disordered" evidence="1">
    <location>
        <begin position="311"/>
        <end position="353"/>
    </location>
</feature>
<keyword evidence="3" id="KW-0969">Cilium</keyword>
<dbReference type="PANTHER" id="PTHR37533:SF2">
    <property type="entry name" value="FLAGELLAR HOOK-LENGTH CONTROL PROTEIN"/>
    <property type="match status" value="1"/>
</dbReference>
<feature type="region of interest" description="Disordered" evidence="1">
    <location>
        <begin position="1"/>
        <end position="74"/>
    </location>
</feature>